<reference evidence="1 2" key="1">
    <citation type="submission" date="2014-04" db="EMBL/GenBank/DDBJ databases">
        <authorList>
            <consortium name="International Citrus Genome Consortium"/>
            <person name="Gmitter F."/>
            <person name="Chen C."/>
            <person name="Farmerie W."/>
            <person name="Harkins T."/>
            <person name="Desany B."/>
            <person name="Mohiuddin M."/>
            <person name="Kodira C."/>
            <person name="Borodovsky M."/>
            <person name="Lomsadze A."/>
            <person name="Burns P."/>
            <person name="Jenkins J."/>
            <person name="Prochnik S."/>
            <person name="Shu S."/>
            <person name="Chapman J."/>
            <person name="Pitluck S."/>
            <person name="Schmutz J."/>
            <person name="Rokhsar D."/>
        </authorList>
    </citation>
    <scope>NUCLEOTIDE SEQUENCE</scope>
</reference>
<sequence>MNTQIGQQSRRIYNILRTFSIFRYNFEQINNCPLVINTAGARFGGKFSKKISEREGVGGFTLGGETALDGLSDGGGIRGN</sequence>
<dbReference type="AlphaFoldDB" id="A0A067FU23"/>
<gene>
    <name evidence="1" type="ORF">CISIN_1g034891mg</name>
</gene>
<organism evidence="1 2">
    <name type="scientific">Citrus sinensis</name>
    <name type="common">Sweet orange</name>
    <name type="synonym">Citrus aurantium var. sinensis</name>
    <dbReference type="NCBI Taxonomy" id="2711"/>
    <lineage>
        <taxon>Eukaryota</taxon>
        <taxon>Viridiplantae</taxon>
        <taxon>Streptophyta</taxon>
        <taxon>Embryophyta</taxon>
        <taxon>Tracheophyta</taxon>
        <taxon>Spermatophyta</taxon>
        <taxon>Magnoliopsida</taxon>
        <taxon>eudicotyledons</taxon>
        <taxon>Gunneridae</taxon>
        <taxon>Pentapetalae</taxon>
        <taxon>rosids</taxon>
        <taxon>malvids</taxon>
        <taxon>Sapindales</taxon>
        <taxon>Rutaceae</taxon>
        <taxon>Aurantioideae</taxon>
        <taxon>Citrus</taxon>
    </lineage>
</organism>
<proteinExistence type="predicted"/>
<keyword evidence="2" id="KW-1185">Reference proteome</keyword>
<accession>A0A067FU23</accession>
<dbReference type="EMBL" id="KK784890">
    <property type="protein sequence ID" value="KDO70889.1"/>
    <property type="molecule type" value="Genomic_DNA"/>
</dbReference>
<evidence type="ECO:0000313" key="1">
    <source>
        <dbReference type="EMBL" id="KDO70889.1"/>
    </source>
</evidence>
<dbReference type="Proteomes" id="UP000027120">
    <property type="component" value="Unassembled WGS sequence"/>
</dbReference>
<protein>
    <submittedName>
        <fullName evidence="1">Uncharacterized protein</fullName>
    </submittedName>
</protein>
<name>A0A067FU23_CITSI</name>
<evidence type="ECO:0000313" key="2">
    <source>
        <dbReference type="Proteomes" id="UP000027120"/>
    </source>
</evidence>